<name>A0A0F8ZVA2_9ZZZZ</name>
<reference evidence="1" key="1">
    <citation type="journal article" date="2015" name="Nature">
        <title>Complex archaea that bridge the gap between prokaryotes and eukaryotes.</title>
        <authorList>
            <person name="Spang A."/>
            <person name="Saw J.H."/>
            <person name="Jorgensen S.L."/>
            <person name="Zaremba-Niedzwiedzka K."/>
            <person name="Martijn J."/>
            <person name="Lind A.E."/>
            <person name="van Eijk R."/>
            <person name="Schleper C."/>
            <person name="Guy L."/>
            <person name="Ettema T.J."/>
        </authorList>
    </citation>
    <scope>NUCLEOTIDE SEQUENCE</scope>
</reference>
<organism evidence="1">
    <name type="scientific">marine sediment metagenome</name>
    <dbReference type="NCBI Taxonomy" id="412755"/>
    <lineage>
        <taxon>unclassified sequences</taxon>
        <taxon>metagenomes</taxon>
        <taxon>ecological metagenomes</taxon>
    </lineage>
</organism>
<feature type="non-terminal residue" evidence="1">
    <location>
        <position position="1"/>
    </location>
</feature>
<proteinExistence type="predicted"/>
<dbReference type="AlphaFoldDB" id="A0A0F8ZVA2"/>
<gene>
    <name evidence="1" type="ORF">LCGC14_2990060</name>
</gene>
<sequence length="30" mass="3663">YYQIQVIKTKINNITERKINHFLKKSCPEL</sequence>
<protein>
    <submittedName>
        <fullName evidence="1">Uncharacterized protein</fullName>
    </submittedName>
</protein>
<accession>A0A0F8ZVA2</accession>
<evidence type="ECO:0000313" key="1">
    <source>
        <dbReference type="EMBL" id="KKK63856.1"/>
    </source>
</evidence>
<comment type="caution">
    <text evidence="1">The sequence shown here is derived from an EMBL/GenBank/DDBJ whole genome shotgun (WGS) entry which is preliminary data.</text>
</comment>
<dbReference type="EMBL" id="LAZR01061299">
    <property type="protein sequence ID" value="KKK63856.1"/>
    <property type="molecule type" value="Genomic_DNA"/>
</dbReference>